<gene>
    <name evidence="1" type="ORF">SAMN05216184_104207</name>
</gene>
<accession>A0A2Y9C530</accession>
<name>A0A2Y9C530_9MICO</name>
<dbReference type="RefSeq" id="WP_110852116.1">
    <property type="nucleotide sequence ID" value="NZ_QKLZ01000004.1"/>
</dbReference>
<dbReference type="OrthoDB" id="3266223at2"/>
<dbReference type="Proteomes" id="UP000250222">
    <property type="component" value="Unassembled WGS sequence"/>
</dbReference>
<dbReference type="EMBL" id="UETB01000004">
    <property type="protein sequence ID" value="SSA40633.1"/>
    <property type="molecule type" value="Genomic_DNA"/>
</dbReference>
<sequence length="185" mass="19762">MTASPTDPTPRQHALTEAVRDIERHVGSLGWDSPVLVFSLVRTASALAVNPALASELPDGAQESARLDPEHLLSIEQDGLPQADSLEELLAQLGWPEEVDGAAIVVERIVVPPEAETDMPRDPEEAVAYLEAHPDRQDVRIVAGVLRTGESWCALRSRAHDSEDAVGGAPDAVPGLVEALRATFS</sequence>
<organism evidence="1 2">
    <name type="scientific">Georgenia satyanarayanai</name>
    <dbReference type="NCBI Taxonomy" id="860221"/>
    <lineage>
        <taxon>Bacteria</taxon>
        <taxon>Bacillati</taxon>
        <taxon>Actinomycetota</taxon>
        <taxon>Actinomycetes</taxon>
        <taxon>Micrococcales</taxon>
        <taxon>Bogoriellaceae</taxon>
        <taxon>Georgenia</taxon>
    </lineage>
</organism>
<protein>
    <submittedName>
        <fullName evidence="1">Uncharacterized protein</fullName>
    </submittedName>
</protein>
<dbReference type="AlphaFoldDB" id="A0A2Y9C530"/>
<proteinExistence type="predicted"/>
<evidence type="ECO:0000313" key="2">
    <source>
        <dbReference type="Proteomes" id="UP000250222"/>
    </source>
</evidence>
<dbReference type="InterPro" id="IPR047681">
    <property type="entry name" value="PPA1309-like"/>
</dbReference>
<dbReference type="NCBIfam" id="NF040618">
    <property type="entry name" value="PPA1309_fam"/>
    <property type="match status" value="1"/>
</dbReference>
<reference evidence="1 2" key="1">
    <citation type="submission" date="2016-10" db="EMBL/GenBank/DDBJ databases">
        <authorList>
            <person name="Cai Z."/>
        </authorList>
    </citation>
    <scope>NUCLEOTIDE SEQUENCE [LARGE SCALE GENOMIC DNA]</scope>
    <source>
        <strain evidence="1 2">CGMCC 1.10826</strain>
    </source>
</reference>
<evidence type="ECO:0000313" key="1">
    <source>
        <dbReference type="EMBL" id="SSA40633.1"/>
    </source>
</evidence>
<keyword evidence="2" id="KW-1185">Reference proteome</keyword>